<dbReference type="EMBL" id="CABWMV010000001">
    <property type="protein sequence ID" value="VXC35229.1"/>
    <property type="molecule type" value="Genomic_DNA"/>
</dbReference>
<keyword evidence="2" id="KW-1003">Cell membrane</keyword>
<protein>
    <recommendedName>
        <fullName evidence="7">Cardiolipin synthase N-terminal domain-containing protein</fullName>
    </recommendedName>
</protein>
<evidence type="ECO:0000256" key="6">
    <source>
        <dbReference type="SAM" id="Phobius"/>
    </source>
</evidence>
<dbReference type="AlphaFoldDB" id="A0A653XYV6"/>
<reference evidence="8 9" key="1">
    <citation type="submission" date="2019-10" db="EMBL/GenBank/DDBJ databases">
        <authorList>
            <person name="Karimi E."/>
        </authorList>
    </citation>
    <scope>NUCLEOTIDE SEQUENCE [LARGE SCALE GENOMIC DNA]</scope>
    <source>
        <strain evidence="8">Sphingobacterium sp. 8BC</strain>
    </source>
</reference>
<evidence type="ECO:0000256" key="3">
    <source>
        <dbReference type="ARBA" id="ARBA00022692"/>
    </source>
</evidence>
<keyword evidence="5 6" id="KW-0472">Membrane</keyword>
<name>A0A653XYV6_SPHMU</name>
<dbReference type="Pfam" id="PF13396">
    <property type="entry name" value="PLDc_N"/>
    <property type="match status" value="1"/>
</dbReference>
<feature type="transmembrane region" description="Helical" evidence="6">
    <location>
        <begin position="42"/>
        <end position="61"/>
    </location>
</feature>
<dbReference type="Proteomes" id="UP000432350">
    <property type="component" value="Unassembled WGS sequence"/>
</dbReference>
<dbReference type="GO" id="GO:0005886">
    <property type="term" value="C:plasma membrane"/>
    <property type="evidence" value="ECO:0007669"/>
    <property type="project" value="UniProtKB-SubCell"/>
</dbReference>
<evidence type="ECO:0000256" key="4">
    <source>
        <dbReference type="ARBA" id="ARBA00022989"/>
    </source>
</evidence>
<feature type="transmembrane region" description="Helical" evidence="6">
    <location>
        <begin position="12"/>
        <end position="30"/>
    </location>
</feature>
<evidence type="ECO:0000313" key="8">
    <source>
        <dbReference type="EMBL" id="VXC35229.1"/>
    </source>
</evidence>
<evidence type="ECO:0000256" key="1">
    <source>
        <dbReference type="ARBA" id="ARBA00004651"/>
    </source>
</evidence>
<keyword evidence="3 6" id="KW-0812">Transmembrane</keyword>
<proteinExistence type="predicted"/>
<dbReference type="RefSeq" id="WP_115048282.1">
    <property type="nucleotide sequence ID" value="NZ_CP068086.1"/>
</dbReference>
<evidence type="ECO:0000313" key="9">
    <source>
        <dbReference type="Proteomes" id="UP000432350"/>
    </source>
</evidence>
<sequence length="78" mass="8971">MLIKMFIAWQETLLLIGVITPFLYSIYHVLTNGKLNAIKKSLWILALIFGSFIGLITYWFYGRHGYNSVSNNEKIKSG</sequence>
<evidence type="ECO:0000259" key="7">
    <source>
        <dbReference type="Pfam" id="PF13396"/>
    </source>
</evidence>
<gene>
    <name evidence="8" type="ORF">SPHINGO8BC_10186</name>
</gene>
<feature type="domain" description="Cardiolipin synthase N-terminal" evidence="7">
    <location>
        <begin position="23"/>
        <end position="63"/>
    </location>
</feature>
<organism evidence="8 9">
    <name type="scientific">Sphingobacterium multivorum</name>
    <dbReference type="NCBI Taxonomy" id="28454"/>
    <lineage>
        <taxon>Bacteria</taxon>
        <taxon>Pseudomonadati</taxon>
        <taxon>Bacteroidota</taxon>
        <taxon>Sphingobacteriia</taxon>
        <taxon>Sphingobacteriales</taxon>
        <taxon>Sphingobacteriaceae</taxon>
        <taxon>Sphingobacterium</taxon>
    </lineage>
</organism>
<dbReference type="InterPro" id="IPR027379">
    <property type="entry name" value="CLS_N"/>
</dbReference>
<evidence type="ECO:0000256" key="2">
    <source>
        <dbReference type="ARBA" id="ARBA00022475"/>
    </source>
</evidence>
<comment type="subcellular location">
    <subcellularLocation>
        <location evidence="1">Cell membrane</location>
        <topology evidence="1">Multi-pass membrane protein</topology>
    </subcellularLocation>
</comment>
<keyword evidence="4 6" id="KW-1133">Transmembrane helix</keyword>
<evidence type="ECO:0000256" key="5">
    <source>
        <dbReference type="ARBA" id="ARBA00023136"/>
    </source>
</evidence>
<accession>A0A653XYV6</accession>